<gene>
    <name evidence="1" type="ORF">XELAEV_18026136mg</name>
</gene>
<protein>
    <submittedName>
        <fullName evidence="1">Uncharacterized protein</fullName>
    </submittedName>
</protein>
<name>A0A974HIK6_XENLA</name>
<dbReference type="Proteomes" id="UP000694892">
    <property type="component" value="Chromosome 5L"/>
</dbReference>
<evidence type="ECO:0000313" key="2">
    <source>
        <dbReference type="Proteomes" id="UP000694892"/>
    </source>
</evidence>
<dbReference type="AlphaFoldDB" id="A0A974HIK6"/>
<proteinExistence type="predicted"/>
<dbReference type="EMBL" id="CM004474">
    <property type="protein sequence ID" value="OCT79324.1"/>
    <property type="molecule type" value="Genomic_DNA"/>
</dbReference>
<evidence type="ECO:0000313" key="1">
    <source>
        <dbReference type="EMBL" id="OCT79324.1"/>
    </source>
</evidence>
<sequence length="95" mass="10693">MKTSGWLPWVTAQVQICSVFINETSMFFGAASGTNPLCPRAHPPMCGHQKCSWLLEMCGHRILEDEAVQNKYMPCCPSALLVIVGRRWKWSRVAP</sequence>
<organism evidence="1 2">
    <name type="scientific">Xenopus laevis</name>
    <name type="common">African clawed frog</name>
    <dbReference type="NCBI Taxonomy" id="8355"/>
    <lineage>
        <taxon>Eukaryota</taxon>
        <taxon>Metazoa</taxon>
        <taxon>Chordata</taxon>
        <taxon>Craniata</taxon>
        <taxon>Vertebrata</taxon>
        <taxon>Euteleostomi</taxon>
        <taxon>Amphibia</taxon>
        <taxon>Batrachia</taxon>
        <taxon>Anura</taxon>
        <taxon>Pipoidea</taxon>
        <taxon>Pipidae</taxon>
        <taxon>Xenopodinae</taxon>
        <taxon>Xenopus</taxon>
        <taxon>Xenopus</taxon>
    </lineage>
</organism>
<accession>A0A974HIK6</accession>
<reference evidence="2" key="1">
    <citation type="journal article" date="2016" name="Nature">
        <title>Genome evolution in the allotetraploid frog Xenopus laevis.</title>
        <authorList>
            <person name="Session A.M."/>
            <person name="Uno Y."/>
            <person name="Kwon T."/>
            <person name="Chapman J.A."/>
            <person name="Toyoda A."/>
            <person name="Takahashi S."/>
            <person name="Fukui A."/>
            <person name="Hikosaka A."/>
            <person name="Suzuki A."/>
            <person name="Kondo M."/>
            <person name="van Heeringen S.J."/>
            <person name="Quigley I."/>
            <person name="Heinz S."/>
            <person name="Ogino H."/>
            <person name="Ochi H."/>
            <person name="Hellsten U."/>
            <person name="Lyons J.B."/>
            <person name="Simakov O."/>
            <person name="Putnam N."/>
            <person name="Stites J."/>
            <person name="Kuroki Y."/>
            <person name="Tanaka T."/>
            <person name="Michiue T."/>
            <person name="Watanabe M."/>
            <person name="Bogdanovic O."/>
            <person name="Lister R."/>
            <person name="Georgiou G."/>
            <person name="Paranjpe S.S."/>
            <person name="van Kruijsbergen I."/>
            <person name="Shu S."/>
            <person name="Carlson J."/>
            <person name="Kinoshita T."/>
            <person name="Ohta Y."/>
            <person name="Mawaribuchi S."/>
            <person name="Jenkins J."/>
            <person name="Grimwood J."/>
            <person name="Schmutz J."/>
            <person name="Mitros T."/>
            <person name="Mozaffari S.V."/>
            <person name="Suzuki Y."/>
            <person name="Haramoto Y."/>
            <person name="Yamamoto T.S."/>
            <person name="Takagi C."/>
            <person name="Heald R."/>
            <person name="Miller K."/>
            <person name="Haudenschild C."/>
            <person name="Kitzman J."/>
            <person name="Nakayama T."/>
            <person name="Izutsu Y."/>
            <person name="Robert J."/>
            <person name="Fortriede J."/>
            <person name="Burns K."/>
            <person name="Lotay V."/>
            <person name="Karimi K."/>
            <person name="Yasuoka Y."/>
            <person name="Dichmann D.S."/>
            <person name="Flajnik M.F."/>
            <person name="Houston D.W."/>
            <person name="Shendure J."/>
            <person name="DuPasquier L."/>
            <person name="Vize P.D."/>
            <person name="Zorn A.M."/>
            <person name="Ito M."/>
            <person name="Marcotte E.M."/>
            <person name="Wallingford J.B."/>
            <person name="Ito Y."/>
            <person name="Asashima M."/>
            <person name="Ueno N."/>
            <person name="Matsuda Y."/>
            <person name="Veenstra G.J."/>
            <person name="Fujiyama A."/>
            <person name="Harland R.M."/>
            <person name="Taira M."/>
            <person name="Rokhsar D.S."/>
        </authorList>
    </citation>
    <scope>NUCLEOTIDE SEQUENCE [LARGE SCALE GENOMIC DNA]</scope>
    <source>
        <strain evidence="2">J</strain>
    </source>
</reference>